<dbReference type="Proteomes" id="UP000249757">
    <property type="component" value="Unassembled WGS sequence"/>
</dbReference>
<dbReference type="Proteomes" id="UP000245464">
    <property type="component" value="Chromosome 6"/>
</dbReference>
<feature type="compositionally biased region" description="Polar residues" evidence="1">
    <location>
        <begin position="93"/>
        <end position="105"/>
    </location>
</feature>
<feature type="region of interest" description="Disordered" evidence="1">
    <location>
        <begin position="1"/>
        <end position="50"/>
    </location>
</feature>
<dbReference type="EMBL" id="NQIK02000006">
    <property type="protein sequence ID" value="KAF7569347.1"/>
    <property type="molecule type" value="Genomic_DNA"/>
</dbReference>
<reference evidence="4" key="4">
    <citation type="journal article" date="2022" name="Microb. Genom.">
        <title>A global pangenome for the wheat fungal pathogen Pyrenophora tritici-repentis and prediction of effector protein structural homology.</title>
        <authorList>
            <person name="Moolhuijzen P.M."/>
            <person name="See P.T."/>
            <person name="Shi G."/>
            <person name="Powell H.R."/>
            <person name="Cockram J."/>
            <person name="Jorgensen L.N."/>
            <person name="Benslimane H."/>
            <person name="Strelkov S.E."/>
            <person name="Turner J."/>
            <person name="Liu Z."/>
            <person name="Moffat C.S."/>
        </authorList>
    </citation>
    <scope>NUCLEOTIDE SEQUENCE [LARGE SCALE GENOMIC DNA]</scope>
</reference>
<evidence type="ECO:0000313" key="4">
    <source>
        <dbReference type="Proteomes" id="UP000249757"/>
    </source>
</evidence>
<proteinExistence type="predicted"/>
<name>A0A317AMU8_9PLEO</name>
<reference evidence="2" key="1">
    <citation type="journal article" date="2018" name="BMC Genomics">
        <title>Comparative genomics of the wheat fungal pathogen Pyrenophora tritici-repentis reveals chromosomal variations and genome plasticity.</title>
        <authorList>
            <person name="Moolhuijzen P."/>
            <person name="See P.T."/>
            <person name="Hane J.K."/>
            <person name="Shi G."/>
            <person name="Liu Z."/>
            <person name="Oliver R.P."/>
            <person name="Moffat C.S."/>
        </authorList>
    </citation>
    <scope>NUCLEOTIDE SEQUENCE [LARGE SCALE GENOMIC DNA]</scope>
    <source>
        <strain evidence="2">M4</strain>
    </source>
</reference>
<protein>
    <submittedName>
        <fullName evidence="3">Uncharacterized protein</fullName>
    </submittedName>
</protein>
<organism evidence="3 4">
    <name type="scientific">Pyrenophora tritici-repentis</name>
    <dbReference type="NCBI Taxonomy" id="45151"/>
    <lineage>
        <taxon>Eukaryota</taxon>
        <taxon>Fungi</taxon>
        <taxon>Dikarya</taxon>
        <taxon>Ascomycota</taxon>
        <taxon>Pezizomycotina</taxon>
        <taxon>Dothideomycetes</taxon>
        <taxon>Pleosporomycetidae</taxon>
        <taxon>Pleosporales</taxon>
        <taxon>Pleosporineae</taxon>
        <taxon>Pleosporaceae</taxon>
        <taxon>Pyrenophora</taxon>
    </lineage>
</organism>
<gene>
    <name evidence="3" type="ORF">Ptr86124_009976</name>
    <name evidence="2" type="ORF">PtrM4_117620</name>
</gene>
<reference evidence="3" key="3">
    <citation type="journal article" date="2022" name="bioRxiv">
        <title>A global pangenome for the wheat fungal pathogen Pyrenophora tritici-repentis and prediction of effector protein structural homology.</title>
        <authorList>
            <person name="Moolhuijzen P."/>
            <person name="See P.T."/>
            <person name="Shi G."/>
            <person name="Powell H.R."/>
            <person name="Cockram J."/>
            <person name="Jorgensen L.N."/>
            <person name="Benslimane H."/>
            <person name="Strelkov S.E."/>
            <person name="Turner J."/>
            <person name="Liu Z."/>
            <person name="Moffat C.S."/>
        </authorList>
    </citation>
    <scope>NUCLEOTIDE SEQUENCE</scope>
    <source>
        <strain evidence="3">86-124</strain>
    </source>
</reference>
<dbReference type="AlphaFoldDB" id="A0A317AMU8"/>
<evidence type="ECO:0000313" key="2">
    <source>
        <dbReference type="EMBL" id="KAF7569347.1"/>
    </source>
</evidence>
<accession>A0A317AMU8</accession>
<sequence length="258" mass="28114">MPRQRSSVRPSRIPVPTQSPRRSPSSTNDQNAAEFSEDGTEHAASPSLSNSEIMAYQGILSNQLEAHQETARLDAAPAPSTIFDPTSLSFSQEIPSKQSFTHQEPPTNPLKPRRSILDLFPKRDKNQTPNPISPPKKSFLGATKDSLARVIRGGSKPQSNSPAVTAAVDERPGQVDTENRQEGEIFQCLLRAAECYKQASISAKHTEALAKDAGQSAEAARMEVVKIAELARLVGIEDETVTRLYEMIWAADEAARLG</sequence>
<evidence type="ECO:0000256" key="1">
    <source>
        <dbReference type="SAM" id="MobiDB-lite"/>
    </source>
</evidence>
<feature type="region of interest" description="Disordered" evidence="1">
    <location>
        <begin position="93"/>
        <end position="114"/>
    </location>
</feature>
<dbReference type="EMBL" id="NRDI02000015">
    <property type="protein sequence ID" value="KAI1510855.1"/>
    <property type="molecule type" value="Genomic_DNA"/>
</dbReference>
<comment type="caution">
    <text evidence="3">The sequence shown here is derived from an EMBL/GenBank/DDBJ whole genome shotgun (WGS) entry which is preliminary data.</text>
</comment>
<evidence type="ECO:0000313" key="3">
    <source>
        <dbReference type="EMBL" id="KAI1510855.1"/>
    </source>
</evidence>
<reference evidence="3" key="2">
    <citation type="submission" date="2021-05" db="EMBL/GenBank/DDBJ databases">
        <authorList>
            <person name="Moolhuijzen P.M."/>
            <person name="Moffat C.S."/>
        </authorList>
    </citation>
    <scope>NUCLEOTIDE SEQUENCE</scope>
    <source>
        <strain evidence="3">86-124</strain>
    </source>
</reference>
<feature type="region of interest" description="Disordered" evidence="1">
    <location>
        <begin position="120"/>
        <end position="139"/>
    </location>
</feature>
<keyword evidence="4" id="KW-1185">Reference proteome</keyword>